<dbReference type="PROSITE" id="PS51257">
    <property type="entry name" value="PROKAR_LIPOPROTEIN"/>
    <property type="match status" value="1"/>
</dbReference>
<reference evidence="4" key="1">
    <citation type="journal article" date="2019" name="Int. J. Syst. Evol. Microbiol.">
        <title>The Global Catalogue of Microorganisms (GCM) 10K type strain sequencing project: providing services to taxonomists for standard genome sequencing and annotation.</title>
        <authorList>
            <consortium name="The Broad Institute Genomics Platform"/>
            <consortium name="The Broad Institute Genome Sequencing Center for Infectious Disease"/>
            <person name="Wu L."/>
            <person name="Ma J."/>
        </authorList>
    </citation>
    <scope>NUCLEOTIDE SEQUENCE [LARGE SCALE GENOMIC DNA]</scope>
    <source>
        <strain evidence="4">CGMCC 1.15345</strain>
    </source>
</reference>
<keyword evidence="1" id="KW-0175">Coiled coil</keyword>
<sequence length="160" mass="18081">MKKTTLLLILLVCTLLTSCNERTTKSYNDTIVDAHTKLFQANDAFLKNSLNYLGKPESKKELLKLISTTRNQLVEAKKPVELLAPLNKDHGLRKTMLDMFNSSITSMDGLELNIDLLTAKNNEEKAATMLQGAFSEILELDELIKELQVEYAHENNAQLR</sequence>
<feature type="signal peptide" evidence="2">
    <location>
        <begin position="1"/>
        <end position="18"/>
    </location>
</feature>
<organism evidence="3 4">
    <name type="scientific">Flavobacterium quisquiliarum</name>
    <dbReference type="NCBI Taxonomy" id="1834436"/>
    <lineage>
        <taxon>Bacteria</taxon>
        <taxon>Pseudomonadati</taxon>
        <taxon>Bacteroidota</taxon>
        <taxon>Flavobacteriia</taxon>
        <taxon>Flavobacteriales</taxon>
        <taxon>Flavobacteriaceae</taxon>
        <taxon>Flavobacterium</taxon>
    </lineage>
</organism>
<dbReference type="Proteomes" id="UP001595719">
    <property type="component" value="Unassembled WGS sequence"/>
</dbReference>
<name>A0ABV8WDX9_9FLAO</name>
<evidence type="ECO:0000256" key="2">
    <source>
        <dbReference type="SAM" id="SignalP"/>
    </source>
</evidence>
<proteinExistence type="predicted"/>
<keyword evidence="4" id="KW-1185">Reference proteome</keyword>
<comment type="caution">
    <text evidence="3">The sequence shown here is derived from an EMBL/GenBank/DDBJ whole genome shotgun (WGS) entry which is preliminary data.</text>
</comment>
<accession>A0ABV8WDX9</accession>
<feature type="chain" id="PRO_5046713302" evidence="2">
    <location>
        <begin position="19"/>
        <end position="160"/>
    </location>
</feature>
<protein>
    <submittedName>
        <fullName evidence="3">Uncharacterized protein</fullName>
    </submittedName>
</protein>
<evidence type="ECO:0000256" key="1">
    <source>
        <dbReference type="SAM" id="Coils"/>
    </source>
</evidence>
<dbReference type="RefSeq" id="WP_179002990.1">
    <property type="nucleotide sequence ID" value="NZ_JBHSCO010000006.1"/>
</dbReference>
<evidence type="ECO:0000313" key="4">
    <source>
        <dbReference type="Proteomes" id="UP001595719"/>
    </source>
</evidence>
<gene>
    <name evidence="3" type="ORF">ACFOY0_20885</name>
</gene>
<dbReference type="EMBL" id="JBHSCO010000006">
    <property type="protein sequence ID" value="MFC4393461.1"/>
    <property type="molecule type" value="Genomic_DNA"/>
</dbReference>
<feature type="coiled-coil region" evidence="1">
    <location>
        <begin position="107"/>
        <end position="157"/>
    </location>
</feature>
<keyword evidence="2" id="KW-0732">Signal</keyword>
<evidence type="ECO:0000313" key="3">
    <source>
        <dbReference type="EMBL" id="MFC4393461.1"/>
    </source>
</evidence>